<proteinExistence type="predicted"/>
<organism evidence="20 21">
    <name type="scientific">Rubus argutus</name>
    <name type="common">Southern blackberry</name>
    <dbReference type="NCBI Taxonomy" id="59490"/>
    <lineage>
        <taxon>Eukaryota</taxon>
        <taxon>Viridiplantae</taxon>
        <taxon>Streptophyta</taxon>
        <taxon>Embryophyta</taxon>
        <taxon>Tracheophyta</taxon>
        <taxon>Spermatophyta</taxon>
        <taxon>Magnoliopsida</taxon>
        <taxon>eudicotyledons</taxon>
        <taxon>Gunneridae</taxon>
        <taxon>Pentapetalae</taxon>
        <taxon>rosids</taxon>
        <taxon>fabids</taxon>
        <taxon>Rosales</taxon>
        <taxon>Rosaceae</taxon>
        <taxon>Rosoideae</taxon>
        <taxon>Rosoideae incertae sedis</taxon>
        <taxon>Rubus</taxon>
    </lineage>
</organism>
<dbReference type="AlphaFoldDB" id="A0AAW1WKT2"/>
<evidence type="ECO:0000256" key="9">
    <source>
        <dbReference type="ARBA" id="ARBA00022723"/>
    </source>
</evidence>
<comment type="caution">
    <text evidence="20">The sequence shown here is derived from an EMBL/GenBank/DDBJ whole genome shotgun (WGS) entry which is preliminary data.</text>
</comment>
<dbReference type="Gene3D" id="3.30.40.10">
    <property type="entry name" value="Zinc/RING finger domain, C3HC4 (zinc finger)"/>
    <property type="match status" value="1"/>
</dbReference>
<feature type="region of interest" description="Disordered" evidence="18">
    <location>
        <begin position="1"/>
        <end position="125"/>
    </location>
</feature>
<evidence type="ECO:0000256" key="5">
    <source>
        <dbReference type="ARBA" id="ARBA00022475"/>
    </source>
</evidence>
<evidence type="ECO:0000256" key="16">
    <source>
        <dbReference type="ARBA" id="ARBA00023288"/>
    </source>
</evidence>
<keyword evidence="15" id="KW-0539">Nucleus</keyword>
<dbReference type="GO" id="GO:0005634">
    <property type="term" value="C:nucleus"/>
    <property type="evidence" value="ECO:0007669"/>
    <property type="project" value="UniProtKB-SubCell"/>
</dbReference>
<dbReference type="GO" id="GO:0061630">
    <property type="term" value="F:ubiquitin protein ligase activity"/>
    <property type="evidence" value="ECO:0007669"/>
    <property type="project" value="UniProtKB-EC"/>
</dbReference>
<comment type="catalytic activity">
    <reaction evidence="1">
        <text>S-ubiquitinyl-[E2 ubiquitin-conjugating enzyme]-L-cysteine + [acceptor protein]-L-lysine = [E2 ubiquitin-conjugating enzyme]-L-cysteine + N(6)-ubiquitinyl-[acceptor protein]-L-lysine.</text>
        <dbReference type="EC" id="2.3.2.27"/>
    </reaction>
</comment>
<name>A0AAW1WKT2_RUBAR</name>
<gene>
    <name evidence="20" type="ORF">M0R45_033720</name>
</gene>
<evidence type="ECO:0000313" key="20">
    <source>
        <dbReference type="EMBL" id="KAK9925396.1"/>
    </source>
</evidence>
<keyword evidence="7" id="KW-0938">Abscisic acid signaling pathway</keyword>
<sequence>MGGRSSKEDGDLRQNSRSRSSSSSSSWGGYQSPYQDSQGYAPQQSYPSSHYSYPPRPDYGQETQGYPPQQSYPSSQYSNPPRPDYGQETQGYPPQQPYPSSQYSNPPPPDYGGVPGTGKRKLDRRYSRIADNYNSLEEVTEALARSGLESSNLIVGIDFTKSNEWTGKKSYNRRSLHHIGDGQNPYEHAISIIGKTLAAFDEDNIIPCYGFGDATTHDQDVFSFYPDDRHCNGFEEVLTRYKEIVPHLRLAGPTSFAPVIEMAMTIVEQSGGQYHVLLIIADGQVTRSVDTDRGKLSPQEQKTVNAIVEASKFPLSIILVGVGDGPWDMMKEFDDNIPTRAFDNFQFVNFTEILSKNVSSSRKETEFALAALMEIPSQYKATIELNLLGGQKGNSPRRIPLPPPSYGAPSFKSSKALYGASSFSSSKPSHEPSVPPYYEDNSSFSTVATAPPATSSTYDNQVCPICLTNPKDMAFGCGHQTCCECGQDLQTCPICRSPIQTRIKLY</sequence>
<dbReference type="GO" id="GO:0070534">
    <property type="term" value="P:protein K63-linked ubiquitination"/>
    <property type="evidence" value="ECO:0007669"/>
    <property type="project" value="InterPro"/>
</dbReference>
<dbReference type="InterPro" id="IPR002035">
    <property type="entry name" value="VWF_A"/>
</dbReference>
<evidence type="ECO:0000259" key="19">
    <source>
        <dbReference type="PROSITE" id="PS50089"/>
    </source>
</evidence>
<dbReference type="InterPro" id="IPR001841">
    <property type="entry name" value="Znf_RING"/>
</dbReference>
<keyword evidence="10 17" id="KW-0863">Zinc-finger</keyword>
<dbReference type="GO" id="GO:0080148">
    <property type="term" value="P:negative regulation of response to water deprivation"/>
    <property type="evidence" value="ECO:0007669"/>
    <property type="project" value="UniProtKB-ARBA"/>
</dbReference>
<dbReference type="InterPro" id="IPR013083">
    <property type="entry name" value="Znf_RING/FYVE/PHD"/>
</dbReference>
<dbReference type="InterPro" id="IPR036465">
    <property type="entry name" value="vWFA_dom_sf"/>
</dbReference>
<evidence type="ECO:0000256" key="14">
    <source>
        <dbReference type="ARBA" id="ARBA00023136"/>
    </source>
</evidence>
<dbReference type="InterPro" id="IPR010734">
    <property type="entry name" value="Copine_C"/>
</dbReference>
<evidence type="ECO:0000256" key="11">
    <source>
        <dbReference type="ARBA" id="ARBA00022786"/>
    </source>
</evidence>
<protein>
    <recommendedName>
        <fullName evidence="4">RING-type E3 ubiquitin transferase</fullName>
        <ecNumber evidence="4">2.3.2.27</ecNumber>
    </recommendedName>
</protein>
<comment type="subcellular location">
    <subcellularLocation>
        <location evidence="3">Cell membrane</location>
        <topology evidence="3">Lipid-anchor</topology>
    </subcellularLocation>
    <subcellularLocation>
        <location evidence="2">Nucleus</location>
    </subcellularLocation>
</comment>
<dbReference type="Proteomes" id="UP001457282">
    <property type="component" value="Unassembled WGS sequence"/>
</dbReference>
<feature type="domain" description="RING-type" evidence="19">
    <location>
        <begin position="463"/>
        <end position="496"/>
    </location>
</feature>
<evidence type="ECO:0000256" key="13">
    <source>
        <dbReference type="ARBA" id="ARBA00023016"/>
    </source>
</evidence>
<reference evidence="20 21" key="1">
    <citation type="journal article" date="2023" name="G3 (Bethesda)">
        <title>A chromosome-length genome assembly and annotation of blackberry (Rubus argutus, cv. 'Hillquist').</title>
        <authorList>
            <person name="Bruna T."/>
            <person name="Aryal R."/>
            <person name="Dudchenko O."/>
            <person name="Sargent D.J."/>
            <person name="Mead D."/>
            <person name="Buti M."/>
            <person name="Cavallini A."/>
            <person name="Hytonen T."/>
            <person name="Andres J."/>
            <person name="Pham M."/>
            <person name="Weisz D."/>
            <person name="Mascagni F."/>
            <person name="Usai G."/>
            <person name="Natali L."/>
            <person name="Bassil N."/>
            <person name="Fernandez G.E."/>
            <person name="Lomsadze A."/>
            <person name="Armour M."/>
            <person name="Olukolu B."/>
            <person name="Poorten T."/>
            <person name="Britton C."/>
            <person name="Davik J."/>
            <person name="Ashrafi H."/>
            <person name="Aiden E.L."/>
            <person name="Borodovsky M."/>
            <person name="Worthington M."/>
        </authorList>
    </citation>
    <scope>NUCLEOTIDE SEQUENCE [LARGE SCALE GENOMIC DNA]</scope>
    <source>
        <strain evidence="20">PI 553951</strain>
    </source>
</reference>
<keyword evidence="5" id="KW-1003">Cell membrane</keyword>
<evidence type="ECO:0000256" key="8">
    <source>
        <dbReference type="ARBA" id="ARBA00022707"/>
    </source>
</evidence>
<feature type="compositionally biased region" description="Basic and acidic residues" evidence="18">
    <location>
        <begin position="1"/>
        <end position="14"/>
    </location>
</feature>
<dbReference type="InterPro" id="IPR052079">
    <property type="entry name" value="E3_ligase/Copine_domain"/>
</dbReference>
<dbReference type="GO" id="GO:0005886">
    <property type="term" value="C:plasma membrane"/>
    <property type="evidence" value="ECO:0007669"/>
    <property type="project" value="UniProtKB-SubCell"/>
</dbReference>
<evidence type="ECO:0000256" key="2">
    <source>
        <dbReference type="ARBA" id="ARBA00004123"/>
    </source>
</evidence>
<keyword evidence="14" id="KW-0472">Membrane</keyword>
<dbReference type="GO" id="GO:0008270">
    <property type="term" value="F:zinc ion binding"/>
    <property type="evidence" value="ECO:0007669"/>
    <property type="project" value="UniProtKB-KW"/>
</dbReference>
<evidence type="ECO:0000256" key="15">
    <source>
        <dbReference type="ARBA" id="ARBA00023242"/>
    </source>
</evidence>
<evidence type="ECO:0000256" key="3">
    <source>
        <dbReference type="ARBA" id="ARBA00004193"/>
    </source>
</evidence>
<keyword evidence="9" id="KW-0479">Metal-binding</keyword>
<dbReference type="Pfam" id="PF07002">
    <property type="entry name" value="Copine"/>
    <property type="match status" value="1"/>
</dbReference>
<keyword evidence="11" id="KW-0833">Ubl conjugation pathway</keyword>
<evidence type="ECO:0000256" key="7">
    <source>
        <dbReference type="ARBA" id="ARBA00022682"/>
    </source>
</evidence>
<keyword evidence="21" id="KW-1185">Reference proteome</keyword>
<evidence type="ECO:0000256" key="1">
    <source>
        <dbReference type="ARBA" id="ARBA00000900"/>
    </source>
</evidence>
<feature type="compositionally biased region" description="Low complexity" evidence="18">
    <location>
        <begin position="66"/>
        <end position="79"/>
    </location>
</feature>
<dbReference type="SUPFAM" id="SSF57850">
    <property type="entry name" value="RING/U-box"/>
    <property type="match status" value="1"/>
</dbReference>
<dbReference type="FunFam" id="3.30.40.10:FF:000657">
    <property type="entry name" value="E3 ubiquitin-protein ligase RGLG1"/>
    <property type="match status" value="1"/>
</dbReference>
<dbReference type="EC" id="2.3.2.27" evidence="4"/>
<keyword evidence="16" id="KW-0449">Lipoprotein</keyword>
<feature type="compositionally biased region" description="Low complexity" evidence="18">
    <location>
        <begin position="17"/>
        <end position="26"/>
    </location>
</feature>
<dbReference type="GO" id="GO:0009738">
    <property type="term" value="P:abscisic acid-activated signaling pathway"/>
    <property type="evidence" value="ECO:0007669"/>
    <property type="project" value="UniProtKB-KW"/>
</dbReference>
<dbReference type="SUPFAM" id="SSF53300">
    <property type="entry name" value="vWA-like"/>
    <property type="match status" value="1"/>
</dbReference>
<evidence type="ECO:0000256" key="12">
    <source>
        <dbReference type="ARBA" id="ARBA00022833"/>
    </source>
</evidence>
<keyword evidence="6" id="KW-0808">Transferase</keyword>
<evidence type="ECO:0000256" key="4">
    <source>
        <dbReference type="ARBA" id="ARBA00012483"/>
    </source>
</evidence>
<dbReference type="InterPro" id="IPR045317">
    <property type="entry name" value="RING-HC_RGLG1/2"/>
</dbReference>
<dbReference type="EMBL" id="JBEDUW010000006">
    <property type="protein sequence ID" value="KAK9925396.1"/>
    <property type="molecule type" value="Genomic_DNA"/>
</dbReference>
<feature type="compositionally biased region" description="Polar residues" evidence="18">
    <location>
        <begin position="27"/>
        <end position="44"/>
    </location>
</feature>
<keyword evidence="8" id="KW-0519">Myristate</keyword>
<dbReference type="CDD" id="cd16729">
    <property type="entry name" value="RING-HC_RGLG_plant"/>
    <property type="match status" value="1"/>
</dbReference>
<keyword evidence="12" id="KW-0862">Zinc</keyword>
<keyword evidence="13" id="KW-0346">Stress response</keyword>
<accession>A0AAW1WKT2</accession>
<dbReference type="Pfam" id="PF13920">
    <property type="entry name" value="zf-C3HC4_3"/>
    <property type="match status" value="1"/>
</dbReference>
<evidence type="ECO:0000256" key="18">
    <source>
        <dbReference type="SAM" id="MobiDB-lite"/>
    </source>
</evidence>
<dbReference type="PANTHER" id="PTHR45751">
    <property type="entry name" value="COPINE FAMILY PROTEIN 1"/>
    <property type="match status" value="1"/>
</dbReference>
<dbReference type="SMART" id="SM00327">
    <property type="entry name" value="VWA"/>
    <property type="match status" value="1"/>
</dbReference>
<evidence type="ECO:0000256" key="17">
    <source>
        <dbReference type="PROSITE-ProRule" id="PRU00175"/>
    </source>
</evidence>
<evidence type="ECO:0000256" key="10">
    <source>
        <dbReference type="ARBA" id="ARBA00022771"/>
    </source>
</evidence>
<dbReference type="PANTHER" id="PTHR45751:SF29">
    <property type="entry name" value="E3 UBIQUITIN-PROTEIN LIGASE RGLG2"/>
    <property type="match status" value="1"/>
</dbReference>
<evidence type="ECO:0000313" key="21">
    <source>
        <dbReference type="Proteomes" id="UP001457282"/>
    </source>
</evidence>
<dbReference type="PROSITE" id="PS50089">
    <property type="entry name" value="ZF_RING_2"/>
    <property type="match status" value="1"/>
</dbReference>
<evidence type="ECO:0000256" key="6">
    <source>
        <dbReference type="ARBA" id="ARBA00022679"/>
    </source>
</evidence>